<dbReference type="Proteomes" id="UP001165060">
    <property type="component" value="Unassembled WGS sequence"/>
</dbReference>
<name>A0ABQ6N1S8_9STRA</name>
<evidence type="ECO:0000313" key="1">
    <source>
        <dbReference type="EMBL" id="GMI38572.1"/>
    </source>
</evidence>
<proteinExistence type="predicted"/>
<dbReference type="Gene3D" id="3.40.50.150">
    <property type="entry name" value="Vaccinia Virus protein VP39"/>
    <property type="match status" value="1"/>
</dbReference>
<gene>
    <name evidence="1" type="ORF">TeGR_g2412</name>
</gene>
<comment type="caution">
    <text evidence="1">The sequence shown here is derived from an EMBL/GenBank/DDBJ whole genome shotgun (WGS) entry which is preliminary data.</text>
</comment>
<dbReference type="PANTHER" id="PTHR14614">
    <property type="entry name" value="HEPATOCELLULAR CARCINOMA-ASSOCIATED ANTIGEN"/>
    <property type="match status" value="1"/>
</dbReference>
<accession>A0ABQ6N1S8</accession>
<organism evidence="1 2">
    <name type="scientific">Tetraparma gracilis</name>
    <dbReference type="NCBI Taxonomy" id="2962635"/>
    <lineage>
        <taxon>Eukaryota</taxon>
        <taxon>Sar</taxon>
        <taxon>Stramenopiles</taxon>
        <taxon>Ochrophyta</taxon>
        <taxon>Bolidophyceae</taxon>
        <taxon>Parmales</taxon>
        <taxon>Triparmaceae</taxon>
        <taxon>Tetraparma</taxon>
    </lineage>
</organism>
<dbReference type="SUPFAM" id="SSF53335">
    <property type="entry name" value="S-adenosyl-L-methionine-dependent methyltransferases"/>
    <property type="match status" value="1"/>
</dbReference>
<protein>
    <recommendedName>
        <fullName evidence="3">Methyltransferase-domain-containing protein</fullName>
    </recommendedName>
</protein>
<dbReference type="EMBL" id="BRYB01002040">
    <property type="protein sequence ID" value="GMI38572.1"/>
    <property type="molecule type" value="Genomic_DNA"/>
</dbReference>
<dbReference type="InterPro" id="IPR019410">
    <property type="entry name" value="Methyltransf_16"/>
</dbReference>
<dbReference type="InterPro" id="IPR029063">
    <property type="entry name" value="SAM-dependent_MTases_sf"/>
</dbReference>
<keyword evidence="2" id="KW-1185">Reference proteome</keyword>
<reference evidence="1 2" key="1">
    <citation type="journal article" date="2023" name="Commun. Biol.">
        <title>Genome analysis of Parmales, the sister group of diatoms, reveals the evolutionary specialization of diatoms from phago-mixotrophs to photoautotrophs.</title>
        <authorList>
            <person name="Ban H."/>
            <person name="Sato S."/>
            <person name="Yoshikawa S."/>
            <person name="Yamada K."/>
            <person name="Nakamura Y."/>
            <person name="Ichinomiya M."/>
            <person name="Sato N."/>
            <person name="Blanc-Mathieu R."/>
            <person name="Endo H."/>
            <person name="Kuwata A."/>
            <person name="Ogata H."/>
        </authorList>
    </citation>
    <scope>NUCLEOTIDE SEQUENCE [LARGE SCALE GENOMIC DNA]</scope>
</reference>
<sequence length="237" mass="26160">MSSLAEAKSESITLVQVTPTLRLNVVQDPSSGIAYQLWPSATILANYLSTSNIVKGKAVLELGSGCGLVGLSAAAFGARSVILTDRPDALEHTQRNAAANVTESVACEPLAWGGGLPSELQKSFDLVLLSDCTYWQHLHERLLETLEEAVDEDTVVLLAHQWRRREVEQGFFDALSERGWGWKVVRECDADDVIVVEMRKRGGGEKQETRTEEDERAALLDRLRLLEADLESIEAER</sequence>
<evidence type="ECO:0000313" key="2">
    <source>
        <dbReference type="Proteomes" id="UP001165060"/>
    </source>
</evidence>
<dbReference type="Pfam" id="PF10294">
    <property type="entry name" value="Methyltransf_16"/>
    <property type="match status" value="1"/>
</dbReference>
<evidence type="ECO:0008006" key="3">
    <source>
        <dbReference type="Google" id="ProtNLM"/>
    </source>
</evidence>
<dbReference type="CDD" id="cd02440">
    <property type="entry name" value="AdoMet_MTases"/>
    <property type="match status" value="1"/>
</dbReference>